<dbReference type="GO" id="GO:0008270">
    <property type="term" value="F:zinc ion binding"/>
    <property type="evidence" value="ECO:0007669"/>
    <property type="project" value="UniProtKB-KW"/>
</dbReference>
<proteinExistence type="predicted"/>
<feature type="region of interest" description="Disordered" evidence="2">
    <location>
        <begin position="1"/>
        <end position="35"/>
    </location>
</feature>
<dbReference type="PROSITE" id="PS50089">
    <property type="entry name" value="ZF_RING_2"/>
    <property type="match status" value="1"/>
</dbReference>
<feature type="region of interest" description="Disordered" evidence="2">
    <location>
        <begin position="609"/>
        <end position="635"/>
    </location>
</feature>
<name>A0AAN7R4M9_TRANT</name>
<dbReference type="InterPro" id="IPR046934">
    <property type="entry name" value="PIR2-like"/>
</dbReference>
<keyword evidence="5" id="KW-1185">Reference proteome</keyword>
<dbReference type="SUPFAM" id="SSF57850">
    <property type="entry name" value="RING/U-box"/>
    <property type="match status" value="1"/>
</dbReference>
<protein>
    <recommendedName>
        <fullName evidence="3">RING-type domain-containing protein</fullName>
    </recommendedName>
</protein>
<evidence type="ECO:0000259" key="3">
    <source>
        <dbReference type="PROSITE" id="PS50089"/>
    </source>
</evidence>
<dbReference type="EMBL" id="JAXQNO010000012">
    <property type="protein sequence ID" value="KAK4787066.1"/>
    <property type="molecule type" value="Genomic_DNA"/>
</dbReference>
<feature type="compositionally biased region" description="Polar residues" evidence="2">
    <location>
        <begin position="609"/>
        <end position="627"/>
    </location>
</feature>
<feature type="compositionally biased region" description="Basic residues" evidence="2">
    <location>
        <begin position="1"/>
        <end position="23"/>
    </location>
</feature>
<evidence type="ECO:0000256" key="2">
    <source>
        <dbReference type="SAM" id="MobiDB-lite"/>
    </source>
</evidence>
<dbReference type="InterPro" id="IPR001841">
    <property type="entry name" value="Znf_RING"/>
</dbReference>
<reference evidence="4 5" key="1">
    <citation type="journal article" date="2023" name="Hortic Res">
        <title>Pangenome of water caltrop reveals structural variations and asymmetric subgenome divergence after allopolyploidization.</title>
        <authorList>
            <person name="Zhang X."/>
            <person name="Chen Y."/>
            <person name="Wang L."/>
            <person name="Yuan Y."/>
            <person name="Fang M."/>
            <person name="Shi L."/>
            <person name="Lu R."/>
            <person name="Comes H.P."/>
            <person name="Ma Y."/>
            <person name="Chen Y."/>
            <person name="Huang G."/>
            <person name="Zhou Y."/>
            <person name="Zheng Z."/>
            <person name="Qiu Y."/>
        </authorList>
    </citation>
    <scope>NUCLEOTIDE SEQUENCE [LARGE SCALE GENOMIC DNA]</scope>
    <source>
        <strain evidence="4">F231</strain>
    </source>
</reference>
<dbReference type="Gene3D" id="3.30.40.10">
    <property type="entry name" value="Zinc/RING finger domain, C3HC4 (zinc finger)"/>
    <property type="match status" value="1"/>
</dbReference>
<organism evidence="4 5">
    <name type="scientific">Trapa natans</name>
    <name type="common">Water chestnut</name>
    <dbReference type="NCBI Taxonomy" id="22666"/>
    <lineage>
        <taxon>Eukaryota</taxon>
        <taxon>Viridiplantae</taxon>
        <taxon>Streptophyta</taxon>
        <taxon>Embryophyta</taxon>
        <taxon>Tracheophyta</taxon>
        <taxon>Spermatophyta</taxon>
        <taxon>Magnoliopsida</taxon>
        <taxon>eudicotyledons</taxon>
        <taxon>Gunneridae</taxon>
        <taxon>Pentapetalae</taxon>
        <taxon>rosids</taxon>
        <taxon>malvids</taxon>
        <taxon>Myrtales</taxon>
        <taxon>Lythraceae</taxon>
        <taxon>Trapa</taxon>
    </lineage>
</organism>
<sequence length="723" mass="80649">MSCTVRGKHVRASRRLRSVKKPHPPPTTMDSPRVLSIDCPSPIPKTMIDPNHNPADCQLCLNPSPLPCANPTFNFDDASGWGYCTEEQLEDILMKNLQFLYNEALSRLVGLGYDEETALRAVLRNGHCYGANDVLTNILHNALAYLKRVSDGGGNSGDAITGENGHVFSDLRQLQEYTLAAMVCLMQQLRPHLSRGDAMWCLLMSDLHVGRASTIEIPSITPQPLSNDGSTSSSSVLEGCSSSAPAIGVSALQSCQFHSGWGFGSNGVAEFPANELFPDIECPERFNLSPAMKSLLKRNVAAFSMGFRSNPKHLLQPQVQSGPSSLSIGEGGGILQIGHSGEPKTPRTTDSVNSILSKFQELKIDEKCAEDQKDEMILSLLRQIKDLEKQVKERKEWAHEKAMQAAKRLSSDLTELKVLRMEMEETQRLKKGKQTLEETTMKRLSEMEDALRKASGQVDRANAVIRRLETENAEIKAEMEASKLSASESIASCLVVAKREKKCLKRLLAWEKQKTKLQEEIAEEKRKFSLLQQELVQLEQDTKEAEVKWKKTAKEKELALAQVEEERRLKESTEGSSKRKLEALRLKIEIDFQRHKDDIKRLEQELSRLESSVRSTDHNNTNGSNKNLPRASQMAKSEKEKLNGETIAVLLNQLDSMEDSLEVNTDRRCLLCKKDEVSVVFLPCAHQVICSKCSENYGKKGKAACPCCRVLVEQKIRVFGASS</sequence>
<dbReference type="InterPro" id="IPR046527">
    <property type="entry name" value="PIR2-like_helical"/>
</dbReference>
<keyword evidence="1" id="KW-0479">Metal-binding</keyword>
<keyword evidence="1" id="KW-0863">Zinc-finger</keyword>
<evidence type="ECO:0000313" key="4">
    <source>
        <dbReference type="EMBL" id="KAK4787066.1"/>
    </source>
</evidence>
<dbReference type="InterPro" id="IPR013083">
    <property type="entry name" value="Znf_RING/FYVE/PHD"/>
</dbReference>
<dbReference type="AlphaFoldDB" id="A0AAN7R4M9"/>
<evidence type="ECO:0000313" key="5">
    <source>
        <dbReference type="Proteomes" id="UP001346149"/>
    </source>
</evidence>
<comment type="caution">
    <text evidence="4">The sequence shown here is derived from an EMBL/GenBank/DDBJ whole genome shotgun (WGS) entry which is preliminary data.</text>
</comment>
<dbReference type="Proteomes" id="UP001346149">
    <property type="component" value="Unassembled WGS sequence"/>
</dbReference>
<accession>A0AAN7R4M9</accession>
<dbReference type="PANTHER" id="PTHR46405:SF3">
    <property type="entry name" value="RING_U-BOX SUPERFAMILY PROTEIN"/>
    <property type="match status" value="1"/>
</dbReference>
<gene>
    <name evidence="4" type="ORF">SAY86_010899</name>
</gene>
<keyword evidence="1" id="KW-0862">Zinc</keyword>
<evidence type="ECO:0000256" key="1">
    <source>
        <dbReference type="PROSITE-ProRule" id="PRU00175"/>
    </source>
</evidence>
<dbReference type="Pfam" id="PF13920">
    <property type="entry name" value="zf-C3HC4_3"/>
    <property type="match status" value="1"/>
</dbReference>
<dbReference type="PANTHER" id="PTHR46405">
    <property type="entry name" value="OS05G0141500 PROTEIN"/>
    <property type="match status" value="1"/>
</dbReference>
<dbReference type="Pfam" id="PF20235">
    <property type="entry name" value="PIR2-like_helical"/>
    <property type="match status" value="1"/>
</dbReference>
<feature type="domain" description="RING-type" evidence="3">
    <location>
        <begin position="669"/>
        <end position="709"/>
    </location>
</feature>
<dbReference type="CDD" id="cd23128">
    <property type="entry name" value="RING-HC_MIP1-like"/>
    <property type="match status" value="1"/>
</dbReference>